<proteinExistence type="predicted"/>
<feature type="domain" description="RNA polymerase sigma factor 70 region 4 type 2" evidence="2">
    <location>
        <begin position="19"/>
        <end position="69"/>
    </location>
</feature>
<dbReference type="InterPro" id="IPR013249">
    <property type="entry name" value="RNA_pol_sigma70_r4_t2"/>
</dbReference>
<organism evidence="3 4">
    <name type="scientific">Skermanella aerolata</name>
    <dbReference type="NCBI Taxonomy" id="393310"/>
    <lineage>
        <taxon>Bacteria</taxon>
        <taxon>Pseudomonadati</taxon>
        <taxon>Pseudomonadota</taxon>
        <taxon>Alphaproteobacteria</taxon>
        <taxon>Rhodospirillales</taxon>
        <taxon>Azospirillaceae</taxon>
        <taxon>Skermanella</taxon>
    </lineage>
</organism>
<gene>
    <name evidence="3" type="ORF">SAE02_59520</name>
</gene>
<feature type="region of interest" description="Disordered" evidence="1">
    <location>
        <begin position="1"/>
        <end position="21"/>
    </location>
</feature>
<dbReference type="EMBL" id="BJYZ01000032">
    <property type="protein sequence ID" value="GEO41804.1"/>
    <property type="molecule type" value="Genomic_DNA"/>
</dbReference>
<evidence type="ECO:0000259" key="2">
    <source>
        <dbReference type="Pfam" id="PF08281"/>
    </source>
</evidence>
<evidence type="ECO:0000313" key="3">
    <source>
        <dbReference type="EMBL" id="GEO41804.1"/>
    </source>
</evidence>
<dbReference type="AlphaFoldDB" id="A0A512DZ95"/>
<dbReference type="GO" id="GO:0016987">
    <property type="term" value="F:sigma factor activity"/>
    <property type="evidence" value="ECO:0007669"/>
    <property type="project" value="InterPro"/>
</dbReference>
<name>A0A512DZ95_9PROT</name>
<comment type="caution">
    <text evidence="3">The sequence shown here is derived from an EMBL/GenBank/DDBJ whole genome shotgun (WGS) entry which is preliminary data.</text>
</comment>
<dbReference type="SUPFAM" id="SSF88659">
    <property type="entry name" value="Sigma3 and sigma4 domains of RNA polymerase sigma factors"/>
    <property type="match status" value="1"/>
</dbReference>
<dbReference type="GO" id="GO:0006352">
    <property type="term" value="P:DNA-templated transcription initiation"/>
    <property type="evidence" value="ECO:0007669"/>
    <property type="project" value="InterPro"/>
</dbReference>
<dbReference type="Gene3D" id="1.10.10.10">
    <property type="entry name" value="Winged helix-like DNA-binding domain superfamily/Winged helix DNA-binding domain"/>
    <property type="match status" value="1"/>
</dbReference>
<evidence type="ECO:0000256" key="1">
    <source>
        <dbReference type="SAM" id="MobiDB-lite"/>
    </source>
</evidence>
<feature type="compositionally biased region" description="Polar residues" evidence="1">
    <location>
        <begin position="10"/>
        <end position="21"/>
    </location>
</feature>
<keyword evidence="4" id="KW-1185">Reference proteome</keyword>
<dbReference type="InterPro" id="IPR013324">
    <property type="entry name" value="RNA_pol_sigma_r3/r4-like"/>
</dbReference>
<reference evidence="3 4" key="1">
    <citation type="submission" date="2019-07" db="EMBL/GenBank/DDBJ databases">
        <title>Whole genome shotgun sequence of Skermanella aerolata NBRC 106429.</title>
        <authorList>
            <person name="Hosoyama A."/>
            <person name="Uohara A."/>
            <person name="Ohji S."/>
            <person name="Ichikawa N."/>
        </authorList>
    </citation>
    <scope>NUCLEOTIDE SEQUENCE [LARGE SCALE GENOMIC DNA]</scope>
    <source>
        <strain evidence="3 4">NBRC 106429</strain>
    </source>
</reference>
<dbReference type="InterPro" id="IPR036388">
    <property type="entry name" value="WH-like_DNA-bd_sf"/>
</dbReference>
<protein>
    <recommendedName>
        <fullName evidence="2">RNA polymerase sigma factor 70 region 4 type 2 domain-containing protein</fullName>
    </recommendedName>
</protein>
<sequence length="79" mass="8655">MIDVMEKPIRTQQSRTDSAQVHQAVNALPPAEREAVMLVCVKGLSYQDAARKLGISPGMLQEHLLSGRLTLITKLSQKG</sequence>
<dbReference type="Proteomes" id="UP000321523">
    <property type="component" value="Unassembled WGS sequence"/>
</dbReference>
<dbReference type="GO" id="GO:0003677">
    <property type="term" value="F:DNA binding"/>
    <property type="evidence" value="ECO:0007669"/>
    <property type="project" value="InterPro"/>
</dbReference>
<evidence type="ECO:0000313" key="4">
    <source>
        <dbReference type="Proteomes" id="UP000321523"/>
    </source>
</evidence>
<dbReference type="Pfam" id="PF08281">
    <property type="entry name" value="Sigma70_r4_2"/>
    <property type="match status" value="1"/>
</dbReference>
<dbReference type="OrthoDB" id="7373688at2"/>
<accession>A0A512DZ95</accession>
<dbReference type="RefSeq" id="WP_052832653.1">
    <property type="nucleotide sequence ID" value="NZ_BJYZ01000032.1"/>
</dbReference>